<evidence type="ECO:0000313" key="6">
    <source>
        <dbReference type="Proteomes" id="UP000282892"/>
    </source>
</evidence>
<dbReference type="FunFam" id="3.40.50.970:FF:000013">
    <property type="entry name" value="Pyruvate dehydrogenase E1 component subunit alpha"/>
    <property type="match status" value="1"/>
</dbReference>
<evidence type="ECO:0000259" key="4">
    <source>
        <dbReference type="Pfam" id="PF00676"/>
    </source>
</evidence>
<evidence type="ECO:0000256" key="2">
    <source>
        <dbReference type="ARBA" id="ARBA00023002"/>
    </source>
</evidence>
<accession>A0A3Q9QX29</accession>
<dbReference type="EMBL" id="CP022572">
    <property type="protein sequence ID" value="AZU62296.1"/>
    <property type="molecule type" value="Genomic_DNA"/>
</dbReference>
<name>A0A3Q9QX29_9BACI</name>
<dbReference type="STRING" id="1193713.GCA_001636315_05224"/>
<dbReference type="OrthoDB" id="9766715at2"/>
<dbReference type="InterPro" id="IPR029061">
    <property type="entry name" value="THDP-binding"/>
</dbReference>
<keyword evidence="2" id="KW-0560">Oxidoreductase</keyword>
<reference evidence="5 6" key="1">
    <citation type="submission" date="2017-07" db="EMBL/GenBank/DDBJ databases">
        <title>The complete genome sequence of Bacillus mesonae strain H20-5, an efficient strain improving plant abiotic stress resistance.</title>
        <authorList>
            <person name="Kim S.Y."/>
            <person name="Song H."/>
            <person name="Sang M.K."/>
            <person name="Weon H.-Y."/>
            <person name="Song J."/>
        </authorList>
    </citation>
    <scope>NUCLEOTIDE SEQUENCE [LARGE SCALE GENOMIC DNA]</scope>
    <source>
        <strain evidence="5 6">H20-5</strain>
    </source>
</reference>
<evidence type="ECO:0000256" key="1">
    <source>
        <dbReference type="ARBA" id="ARBA00001964"/>
    </source>
</evidence>
<comment type="cofactor">
    <cofactor evidence="1">
        <name>thiamine diphosphate</name>
        <dbReference type="ChEBI" id="CHEBI:58937"/>
    </cofactor>
</comment>
<dbReference type="InterPro" id="IPR050642">
    <property type="entry name" value="PDH_E1_Alpha_Subunit"/>
</dbReference>
<dbReference type="GO" id="GO:0006086">
    <property type="term" value="P:pyruvate decarboxylation to acetyl-CoA"/>
    <property type="evidence" value="ECO:0007669"/>
    <property type="project" value="TreeGrafter"/>
</dbReference>
<keyword evidence="3" id="KW-0786">Thiamine pyrophosphate</keyword>
<dbReference type="CDD" id="cd02000">
    <property type="entry name" value="TPP_E1_PDC_ADC_BCADC"/>
    <property type="match status" value="1"/>
</dbReference>
<dbReference type="AlphaFoldDB" id="A0A3Q9QX29"/>
<dbReference type="GO" id="GO:0004739">
    <property type="term" value="F:pyruvate dehydrogenase (acetyl-transferring) activity"/>
    <property type="evidence" value="ECO:0007669"/>
    <property type="project" value="TreeGrafter"/>
</dbReference>
<dbReference type="PANTHER" id="PTHR11516">
    <property type="entry name" value="PYRUVATE DEHYDROGENASE E1 COMPONENT, ALPHA SUBUNIT BACTERIAL AND ORGANELLAR"/>
    <property type="match status" value="1"/>
</dbReference>
<dbReference type="KEGG" id="nmk:CHR53_13940"/>
<feature type="domain" description="Dehydrogenase E1 component" evidence="4">
    <location>
        <begin position="22"/>
        <end position="319"/>
    </location>
</feature>
<dbReference type="RefSeq" id="WP_066399250.1">
    <property type="nucleotide sequence ID" value="NZ_CP022572.1"/>
</dbReference>
<evidence type="ECO:0000256" key="3">
    <source>
        <dbReference type="ARBA" id="ARBA00023052"/>
    </source>
</evidence>
<organism evidence="5 6">
    <name type="scientific">Neobacillus mesonae</name>
    <dbReference type="NCBI Taxonomy" id="1193713"/>
    <lineage>
        <taxon>Bacteria</taxon>
        <taxon>Bacillati</taxon>
        <taxon>Bacillota</taxon>
        <taxon>Bacilli</taxon>
        <taxon>Bacillales</taxon>
        <taxon>Bacillaceae</taxon>
        <taxon>Neobacillus</taxon>
    </lineage>
</organism>
<dbReference type="Gene3D" id="3.40.50.970">
    <property type="match status" value="1"/>
</dbReference>
<protein>
    <submittedName>
        <fullName evidence="5">Pyruvate dehydrogenase</fullName>
    </submittedName>
</protein>
<dbReference type="Proteomes" id="UP000282892">
    <property type="component" value="Chromosome"/>
</dbReference>
<dbReference type="Pfam" id="PF00676">
    <property type="entry name" value="E1_dh"/>
    <property type="match status" value="1"/>
</dbReference>
<gene>
    <name evidence="5" type="ORF">CHR53_13940</name>
</gene>
<evidence type="ECO:0000313" key="5">
    <source>
        <dbReference type="EMBL" id="AZU62296.1"/>
    </source>
</evidence>
<sequence>MSKTATLKNSSLTSGKLKSMLYDMMVIRNFEETLKKLYQQGKIHGTMHLCIGQEATAVGACVPLTKEDKITSTHRGHGHSIAKGTDVMKMMAELLGKETGTCKGKGGSMHIADLDVGNLGANGIVCAGLPLGTGAALTSKMKNLGYVVLCFFGDGATNEGAFHESLNLASVWKLPVIFFCENNLYGMSGSIKEMTNIENIAERGAAYGIPSETISGNEILTVVEAVDRAVERARNGDGPTLIEAHTYRWEGHSRSDARKYRTREEEKEWKKNRDPIALLKQKLIEDSILTEEEYGEMENKVQALMDNAVEFAVNSKAPDLNTLMTDIYA</sequence>
<dbReference type="SUPFAM" id="SSF52518">
    <property type="entry name" value="Thiamin diphosphate-binding fold (THDP-binding)"/>
    <property type="match status" value="1"/>
</dbReference>
<proteinExistence type="predicted"/>
<keyword evidence="5" id="KW-0670">Pyruvate</keyword>
<keyword evidence="6" id="KW-1185">Reference proteome</keyword>
<dbReference type="PANTHER" id="PTHR11516:SF60">
    <property type="entry name" value="PYRUVATE DEHYDROGENASE E1 COMPONENT SUBUNIT ALPHA"/>
    <property type="match status" value="1"/>
</dbReference>
<dbReference type="InterPro" id="IPR001017">
    <property type="entry name" value="DH_E1"/>
</dbReference>